<comment type="caution">
    <text evidence="1">The sequence shown here is derived from an EMBL/GenBank/DDBJ whole genome shotgun (WGS) entry which is preliminary data.</text>
</comment>
<sequence>MLYIDVNTSNQVVNGIEQDLKIVPKEKDKVTYDGKDYIISNANELLAGNEVHHYECELNGM</sequence>
<reference evidence="1 2" key="1">
    <citation type="submission" date="2016-01" db="EMBL/GenBank/DDBJ databases">
        <title>Genome Sequences of Twelve Sporeforming Bacillus Species Isolated from Foods.</title>
        <authorList>
            <person name="Berendsen E.M."/>
            <person name="Wells-Bennik M.H."/>
            <person name="Krawcyk A.O."/>
            <person name="De Jong A."/>
            <person name="Holsappel S."/>
            <person name="Eijlander R.T."/>
            <person name="Kuipers O.P."/>
        </authorList>
    </citation>
    <scope>NUCLEOTIDE SEQUENCE [LARGE SCALE GENOMIC DNA]</scope>
    <source>
        <strain evidence="1 2">B4099</strain>
    </source>
</reference>
<protein>
    <submittedName>
        <fullName evidence="1">Uncharacterized protein</fullName>
    </submittedName>
</protein>
<evidence type="ECO:0000313" key="1">
    <source>
        <dbReference type="EMBL" id="KYC72294.1"/>
    </source>
</evidence>
<proteinExistence type="predicted"/>
<dbReference type="Proteomes" id="UP000075304">
    <property type="component" value="Unassembled WGS sequence"/>
</dbReference>
<dbReference type="PATRIC" id="fig|1398.25.peg.1505"/>
<dbReference type="AlphaFoldDB" id="A0A150KI87"/>
<organism evidence="1 2">
    <name type="scientific">Heyndrickxia coagulans</name>
    <name type="common">Weizmannia coagulans</name>
    <dbReference type="NCBI Taxonomy" id="1398"/>
    <lineage>
        <taxon>Bacteria</taxon>
        <taxon>Bacillati</taxon>
        <taxon>Bacillota</taxon>
        <taxon>Bacilli</taxon>
        <taxon>Bacillales</taxon>
        <taxon>Bacillaceae</taxon>
        <taxon>Heyndrickxia</taxon>
    </lineage>
</organism>
<name>A0A150KI87_HEYCO</name>
<dbReference type="EMBL" id="LQYI01000021">
    <property type="protein sequence ID" value="KYC72294.1"/>
    <property type="molecule type" value="Genomic_DNA"/>
</dbReference>
<evidence type="ECO:0000313" key="2">
    <source>
        <dbReference type="Proteomes" id="UP000075304"/>
    </source>
</evidence>
<accession>A0A150KI87</accession>
<gene>
    <name evidence="1" type="ORF">B4099_3656</name>
</gene>